<dbReference type="InterPro" id="IPR041183">
    <property type="entry name" value="Cyclophilin-like"/>
</dbReference>
<accession>A0A3N4G3D1</accession>
<dbReference type="SUPFAM" id="SSF50891">
    <property type="entry name" value="Cyclophilin-like"/>
    <property type="match status" value="1"/>
</dbReference>
<gene>
    <name evidence="2" type="ORF">EF384_08030</name>
</gene>
<proteinExistence type="predicted"/>
<dbReference type="RefSeq" id="WP_123780956.1">
    <property type="nucleotide sequence ID" value="NZ_RKMG01000029.1"/>
</dbReference>
<dbReference type="Gene3D" id="2.40.100.20">
    <property type="match status" value="1"/>
</dbReference>
<keyword evidence="3" id="KW-1185">Reference proteome</keyword>
<sequence>MFDVLLETADRTYEAVFYENELTEILVDAMPFTIDLRDFMGQEKVGSIPIKLPSLKAQQVGTVEKGHLYLWANTDLVLFYKTFDTTYSYVNIGYFKNAKEVDALVSATEITVILRKNFNLNR</sequence>
<feature type="domain" description="Cyclophilin-like" evidence="1">
    <location>
        <begin position="8"/>
        <end position="111"/>
    </location>
</feature>
<comment type="caution">
    <text evidence="2">The sequence shown here is derived from an EMBL/GenBank/DDBJ whole genome shotgun (WGS) entry which is preliminary data.</text>
</comment>
<dbReference type="OrthoDB" id="9801466at2"/>
<protein>
    <recommendedName>
        <fullName evidence="1">Cyclophilin-like domain-containing protein</fullName>
    </recommendedName>
</protein>
<reference evidence="2 3" key="1">
    <citation type="submission" date="2018-11" db="EMBL/GenBank/DDBJ databases">
        <title>Aerococcus sp. SJQ22, whole genome shotgun sequence.</title>
        <authorList>
            <person name="Sun L."/>
            <person name="Gao X."/>
            <person name="Chen W."/>
            <person name="Huang K."/>
        </authorList>
    </citation>
    <scope>NUCLEOTIDE SEQUENCE [LARGE SCALE GENOMIC DNA]</scope>
    <source>
        <strain evidence="2 3">SJQ22</strain>
    </source>
</reference>
<dbReference type="InterPro" id="IPR029000">
    <property type="entry name" value="Cyclophilin-like_dom_sf"/>
</dbReference>
<evidence type="ECO:0000313" key="3">
    <source>
        <dbReference type="Proteomes" id="UP000273977"/>
    </source>
</evidence>
<dbReference type="AlphaFoldDB" id="A0A3N4G3D1"/>
<dbReference type="EMBL" id="RKMG01000029">
    <property type="protein sequence ID" value="RPA57422.1"/>
    <property type="molecule type" value="Genomic_DNA"/>
</dbReference>
<name>A0A3N4G3D1_9LACT</name>
<dbReference type="Proteomes" id="UP000273977">
    <property type="component" value="Unassembled WGS sequence"/>
</dbReference>
<evidence type="ECO:0000259" key="1">
    <source>
        <dbReference type="Pfam" id="PF18050"/>
    </source>
</evidence>
<evidence type="ECO:0000313" key="2">
    <source>
        <dbReference type="EMBL" id="RPA57422.1"/>
    </source>
</evidence>
<organism evidence="2 3">
    <name type="scientific">Aerococcus agrisoli</name>
    <dbReference type="NCBI Taxonomy" id="2487350"/>
    <lineage>
        <taxon>Bacteria</taxon>
        <taxon>Bacillati</taxon>
        <taxon>Bacillota</taxon>
        <taxon>Bacilli</taxon>
        <taxon>Lactobacillales</taxon>
        <taxon>Aerococcaceae</taxon>
        <taxon>Aerococcus</taxon>
    </lineage>
</organism>
<dbReference type="Pfam" id="PF18050">
    <property type="entry name" value="Cyclophil_like2"/>
    <property type="match status" value="1"/>
</dbReference>